<dbReference type="CDD" id="cd22671">
    <property type="entry name" value="FHA_APTX-like"/>
    <property type="match status" value="1"/>
</dbReference>
<feature type="compositionally biased region" description="Polar residues" evidence="1">
    <location>
        <begin position="113"/>
        <end position="128"/>
    </location>
</feature>
<evidence type="ECO:0000256" key="1">
    <source>
        <dbReference type="SAM" id="MobiDB-lite"/>
    </source>
</evidence>
<evidence type="ECO:0000259" key="2">
    <source>
        <dbReference type="Pfam" id="PF10283"/>
    </source>
</evidence>
<dbReference type="Gene3D" id="2.60.200.20">
    <property type="match status" value="1"/>
</dbReference>
<protein>
    <recommendedName>
        <fullName evidence="2">PBZ-type domain-containing protein</fullName>
    </recommendedName>
</protein>
<dbReference type="GO" id="GO:0035861">
    <property type="term" value="C:site of double-strand break"/>
    <property type="evidence" value="ECO:0007669"/>
    <property type="project" value="TreeGrafter"/>
</dbReference>
<dbReference type="Proteomes" id="UP000318571">
    <property type="component" value="Chromosome 5"/>
</dbReference>
<dbReference type="AlphaFoldDB" id="A0A553PEW0"/>
<feature type="compositionally biased region" description="Acidic residues" evidence="1">
    <location>
        <begin position="608"/>
        <end position="619"/>
    </location>
</feature>
<gene>
    <name evidence="3" type="ORF">TCAL_03536</name>
</gene>
<dbReference type="OMA" id="QHRKEYK"/>
<organism evidence="3 4">
    <name type="scientific">Tigriopus californicus</name>
    <name type="common">Marine copepod</name>
    <dbReference type="NCBI Taxonomy" id="6832"/>
    <lineage>
        <taxon>Eukaryota</taxon>
        <taxon>Metazoa</taxon>
        <taxon>Ecdysozoa</taxon>
        <taxon>Arthropoda</taxon>
        <taxon>Crustacea</taxon>
        <taxon>Multicrustacea</taxon>
        <taxon>Hexanauplia</taxon>
        <taxon>Copepoda</taxon>
        <taxon>Harpacticoida</taxon>
        <taxon>Harpacticidae</taxon>
        <taxon>Tigriopus</taxon>
    </lineage>
</organism>
<feature type="compositionally biased region" description="Low complexity" evidence="1">
    <location>
        <begin position="137"/>
        <end position="150"/>
    </location>
</feature>
<dbReference type="InterPro" id="IPR039253">
    <property type="entry name" value="APLF"/>
</dbReference>
<feature type="region of interest" description="Disordered" evidence="1">
    <location>
        <begin position="308"/>
        <end position="619"/>
    </location>
</feature>
<comment type="caution">
    <text evidence="3">The sequence shown here is derived from an EMBL/GenBank/DDBJ whole genome shotgun (WGS) entry which is preliminary data.</text>
</comment>
<keyword evidence="4" id="KW-1185">Reference proteome</keyword>
<sequence>MELSRVDGHQDEDEDTAIKIEGQPGQSVVLGRGQLLQIAEAGMSRKMAKITLTKESKSWILEAVHEAKPCYHDKFGDFKALMPGERVKIVDGLQFSLAINKYIFKVRMVMTGTNSRPKSAPLPQSKTQVKAKDQAEKSNCSQVKVVSNKSSKNEAKSDLKPNPIKSLKDDPQISASKSPPESQDVESAEEEMKMKKDSPSSTKDSPVESSKDDSADAEDEEEEMDCDLNDDSQDEPKDEPKDKPKDKPKGDQKVASGSEKGAIHSNGEVKASTSKSKAVLEILKEGNPVEIAKKRDLPKWMKSLSIESAMLSTPEERKKEKKDTQRPAKNSAKSKDMSVKGKKKPQYDQDEETEDDSRKPTQTSSKSKNIAMKGKKKPQYNQDEETEDDSRVPKKRPAKTPVNKPSAKKKVPPRKDSRGQRDEKNKTAGKKPQASPRGKHAVSSSESDTDEDFEMVPAASLKKPTQKSNTVSKPKSATRRRKQCQFGSNCYRKNPQHRKELSHPGDRDYDSDPKVPKVSDSDDDSDNESDQTAGSDDDRPECDFGKNCYRKNPQHRKEYKHTTNPRPKRKAKTAAAAKKGKPQGSGSEYDGSFIDDDSDVKDISHDETSEEEYVPSEDD</sequence>
<feature type="domain" description="PBZ-type" evidence="2">
    <location>
        <begin position="481"/>
        <end position="506"/>
    </location>
</feature>
<feature type="compositionally biased region" description="Basic and acidic residues" evidence="1">
    <location>
        <begin position="497"/>
        <end position="520"/>
    </location>
</feature>
<dbReference type="OrthoDB" id="10256774at2759"/>
<accession>A0A553PEW0</accession>
<dbReference type="EMBL" id="VCGU01000004">
    <property type="protein sequence ID" value="TRY76214.1"/>
    <property type="molecule type" value="Genomic_DNA"/>
</dbReference>
<feature type="compositionally biased region" description="Basic and acidic residues" evidence="1">
    <location>
        <begin position="413"/>
        <end position="426"/>
    </location>
</feature>
<feature type="domain" description="PBZ-type" evidence="2">
    <location>
        <begin position="539"/>
        <end position="563"/>
    </location>
</feature>
<dbReference type="GO" id="GO:0006302">
    <property type="term" value="P:double-strand break repair"/>
    <property type="evidence" value="ECO:0007669"/>
    <property type="project" value="InterPro"/>
</dbReference>
<feature type="compositionally biased region" description="Basic residues" evidence="1">
    <location>
        <begin position="548"/>
        <end position="559"/>
    </location>
</feature>
<reference evidence="3 4" key="1">
    <citation type="journal article" date="2018" name="Nat. Ecol. Evol.">
        <title>Genomic signatures of mitonuclear coevolution across populations of Tigriopus californicus.</title>
        <authorList>
            <person name="Barreto F.S."/>
            <person name="Watson E.T."/>
            <person name="Lima T.G."/>
            <person name="Willett C.S."/>
            <person name="Edmands S."/>
            <person name="Li W."/>
            <person name="Burton R.S."/>
        </authorList>
    </citation>
    <scope>NUCLEOTIDE SEQUENCE [LARGE SCALE GENOMIC DNA]</scope>
    <source>
        <strain evidence="3 4">San Diego</strain>
    </source>
</reference>
<evidence type="ECO:0000313" key="4">
    <source>
        <dbReference type="Proteomes" id="UP000318571"/>
    </source>
</evidence>
<dbReference type="PANTHER" id="PTHR21315">
    <property type="entry name" value="APRATAXIN AND PNK-LIKE FACTOR-RELATED"/>
    <property type="match status" value="1"/>
</dbReference>
<dbReference type="InterPro" id="IPR008984">
    <property type="entry name" value="SMAD_FHA_dom_sf"/>
</dbReference>
<feature type="compositionally biased region" description="Acidic residues" evidence="1">
    <location>
        <begin position="215"/>
        <end position="233"/>
    </location>
</feature>
<name>A0A553PEW0_TIGCA</name>
<feature type="compositionally biased region" description="Basic and acidic residues" evidence="1">
    <location>
        <begin position="234"/>
        <end position="252"/>
    </location>
</feature>
<feature type="compositionally biased region" description="Basic and acidic residues" evidence="1">
    <location>
        <begin position="314"/>
        <end position="326"/>
    </location>
</feature>
<dbReference type="STRING" id="6832.A0A553PEW0"/>
<evidence type="ECO:0000313" key="3">
    <source>
        <dbReference type="EMBL" id="TRY76214.1"/>
    </source>
</evidence>
<dbReference type="SUPFAM" id="SSF49879">
    <property type="entry name" value="SMAD/FHA domain"/>
    <property type="match status" value="1"/>
</dbReference>
<proteinExistence type="predicted"/>
<feature type="compositionally biased region" description="Polar residues" evidence="1">
    <location>
        <begin position="466"/>
        <end position="475"/>
    </location>
</feature>
<dbReference type="Pfam" id="PF10283">
    <property type="entry name" value="zf-CCHH"/>
    <property type="match status" value="2"/>
</dbReference>
<feature type="region of interest" description="Disordered" evidence="1">
    <location>
        <begin position="113"/>
        <end position="277"/>
    </location>
</feature>
<dbReference type="InterPro" id="IPR019406">
    <property type="entry name" value="APLF_PBZ"/>
</dbReference>
<dbReference type="GO" id="GO:0003906">
    <property type="term" value="F:DNA-(apurinic or apyrimidinic site) endonuclease activity"/>
    <property type="evidence" value="ECO:0007669"/>
    <property type="project" value="InterPro"/>
</dbReference>
<dbReference type="GO" id="GO:0005634">
    <property type="term" value="C:nucleus"/>
    <property type="evidence" value="ECO:0007669"/>
    <property type="project" value="TreeGrafter"/>
</dbReference>
<feature type="compositionally biased region" description="Basic and acidic residues" evidence="1">
    <location>
        <begin position="205"/>
        <end position="214"/>
    </location>
</feature>
<dbReference type="PANTHER" id="PTHR21315:SF2">
    <property type="entry name" value="APRATAXIN AND PNK-LIKE FACTOR"/>
    <property type="match status" value="1"/>
</dbReference>
<dbReference type="GO" id="GO:0008408">
    <property type="term" value="F:3'-5' exonuclease activity"/>
    <property type="evidence" value="ECO:0007669"/>
    <property type="project" value="InterPro"/>
</dbReference>